<keyword evidence="6 10" id="KW-1133">Transmembrane helix</keyword>
<comment type="subcellular location">
    <subcellularLocation>
        <location evidence="10">Cell membrane</location>
        <topology evidence="10">Multi-pass membrane protein</topology>
    </subcellularLocation>
    <subcellularLocation>
        <location evidence="1 12">Membrane</location>
        <topology evidence="1 12">Multi-pass membrane protein</topology>
    </subcellularLocation>
</comment>
<keyword evidence="4 10" id="KW-0812">Transmembrane</keyword>
<dbReference type="GO" id="GO:0006605">
    <property type="term" value="P:protein targeting"/>
    <property type="evidence" value="ECO:0007669"/>
    <property type="project" value="UniProtKB-UniRule"/>
</dbReference>
<comment type="caution">
    <text evidence="14">The sequence shown here is derived from an EMBL/GenBank/DDBJ whole genome shotgun (WGS) entry which is preliminary data.</text>
</comment>
<keyword evidence="5 10" id="KW-0653">Protein transport</keyword>
<evidence type="ECO:0000256" key="12">
    <source>
        <dbReference type="RuleBase" id="RU003484"/>
    </source>
</evidence>
<dbReference type="FunFam" id="1.10.3370.10:FF:000001">
    <property type="entry name" value="Preprotein translocase subunit SecY"/>
    <property type="match status" value="1"/>
</dbReference>
<dbReference type="InterPro" id="IPR023201">
    <property type="entry name" value="SecY_dom_sf"/>
</dbReference>
<dbReference type="EMBL" id="MFGW01000189">
    <property type="protein sequence ID" value="OGF61661.1"/>
    <property type="molecule type" value="Genomic_DNA"/>
</dbReference>
<comment type="caution">
    <text evidence="10">Lacks conserved residue(s) required for the propagation of feature annotation.</text>
</comment>
<dbReference type="STRING" id="1817863.A2Y62_03035"/>
<dbReference type="NCBIfam" id="TIGR00967">
    <property type="entry name" value="3a0501s007"/>
    <property type="match status" value="1"/>
</dbReference>
<dbReference type="PROSITE" id="PS00756">
    <property type="entry name" value="SECY_2"/>
    <property type="match status" value="1"/>
</dbReference>
<evidence type="ECO:0000256" key="11">
    <source>
        <dbReference type="RuleBase" id="RU000537"/>
    </source>
</evidence>
<sequence length="443" mass="48691">MTFALLAVYRMGAIIPTPGINVDAMKEFFSQMGGTFLGMIDLFSGGAFSNFSIFALGIMPYISASIILQLLTVVIPQLEKLSKEGELGRKKITQYTRYLTAALTLFQGFGMAYYMEGYGGAQIVLNPGWSFRLMTMITLTTGTVFLMWLGEQITERGIGNGISLIIFAGIVVRFPNAIIQTIRSVQIGSIKGHVLIILLAMMIGVIAVIIFVERAQRKIPIQYPKRVVGRKMYGGVSTHMPLKLNTGGVIPIIFAASLIALPQTVAQFIRVPSLQPYVDWIVRNMTLGMPLYNFIYIGAIVFFCYFYTAIIFNPVNVAEDIKKYGGFIPGIRPGKKTADHIDSILTRLTLVGAIYLTAVAILPEFLMTGIKLDTLPGGLGNFMSRIMPSALLNGLGVPFYFGGTSLLIVVGVAMDTLQQVESQLIMRHYEGFTKKGRIRGRRG</sequence>
<proteinExistence type="inferred from homology"/>
<dbReference type="InterPro" id="IPR002208">
    <property type="entry name" value="SecY/SEC61-alpha"/>
</dbReference>
<dbReference type="PIRSF" id="PIRSF004557">
    <property type="entry name" value="SecY"/>
    <property type="match status" value="1"/>
</dbReference>
<dbReference type="AlphaFoldDB" id="A0A1F5VFG8"/>
<gene>
    <name evidence="10" type="primary">secY</name>
    <name evidence="14" type="ORF">A2Y62_03035</name>
</gene>
<feature type="transmembrane region" description="Helical" evidence="10">
    <location>
        <begin position="194"/>
        <end position="212"/>
    </location>
</feature>
<feature type="transmembrane region" description="Helical" evidence="10">
    <location>
        <begin position="344"/>
        <end position="362"/>
    </location>
</feature>
<evidence type="ECO:0000256" key="3">
    <source>
        <dbReference type="ARBA" id="ARBA00022448"/>
    </source>
</evidence>
<dbReference type="PRINTS" id="PR00303">
    <property type="entry name" value="SECYTRNLCASE"/>
</dbReference>
<keyword evidence="7 10" id="KW-0811">Translocation</keyword>
<dbReference type="Proteomes" id="UP000178943">
    <property type="component" value="Unassembled WGS sequence"/>
</dbReference>
<keyword evidence="3 10" id="KW-0813">Transport</keyword>
<feature type="transmembrane region" description="Helical" evidence="10">
    <location>
        <begin position="291"/>
        <end position="312"/>
    </location>
</feature>
<feature type="transmembrane region" description="Helical" evidence="10">
    <location>
        <begin position="161"/>
        <end position="182"/>
    </location>
</feature>
<dbReference type="InterPro" id="IPR026593">
    <property type="entry name" value="SecY"/>
</dbReference>
<feature type="transmembrane region" description="Helical" evidence="10">
    <location>
        <begin position="397"/>
        <end position="417"/>
    </location>
</feature>
<feature type="transmembrane region" description="Helical" evidence="10">
    <location>
        <begin position="129"/>
        <end position="149"/>
    </location>
</feature>
<reference evidence="14 15" key="1">
    <citation type="journal article" date="2016" name="Nat. Commun.">
        <title>Thousands of microbial genomes shed light on interconnected biogeochemical processes in an aquifer system.</title>
        <authorList>
            <person name="Anantharaman K."/>
            <person name="Brown C.T."/>
            <person name="Hug L.A."/>
            <person name="Sharon I."/>
            <person name="Castelle C.J."/>
            <person name="Probst A.J."/>
            <person name="Thomas B.C."/>
            <person name="Singh A."/>
            <person name="Wilkins M.J."/>
            <person name="Karaoz U."/>
            <person name="Brodie E.L."/>
            <person name="Williams K.H."/>
            <person name="Hubbard S.S."/>
            <person name="Banfield J.F."/>
        </authorList>
    </citation>
    <scope>NUCLEOTIDE SEQUENCE [LARGE SCALE GENOMIC DNA]</scope>
</reference>
<organism evidence="14 15">
    <name type="scientific">Candidatus Fischerbacteria bacterium RBG_13_37_8</name>
    <dbReference type="NCBI Taxonomy" id="1817863"/>
    <lineage>
        <taxon>Bacteria</taxon>
        <taxon>Candidatus Fischeribacteriota</taxon>
    </lineage>
</organism>
<evidence type="ECO:0000256" key="8">
    <source>
        <dbReference type="ARBA" id="ARBA00023136"/>
    </source>
</evidence>
<evidence type="ECO:0000256" key="13">
    <source>
        <dbReference type="RuleBase" id="RU004349"/>
    </source>
</evidence>
<name>A0A1F5VFG8_9BACT</name>
<keyword evidence="8 10" id="KW-0472">Membrane</keyword>
<dbReference type="GO" id="GO:0005886">
    <property type="term" value="C:plasma membrane"/>
    <property type="evidence" value="ECO:0007669"/>
    <property type="project" value="UniProtKB-SubCell"/>
</dbReference>
<dbReference type="GO" id="GO:0065002">
    <property type="term" value="P:intracellular protein transmembrane transport"/>
    <property type="evidence" value="ECO:0007669"/>
    <property type="project" value="UniProtKB-UniRule"/>
</dbReference>
<dbReference type="Gene3D" id="1.10.3370.10">
    <property type="entry name" value="SecY subunit domain"/>
    <property type="match status" value="1"/>
</dbReference>
<accession>A0A1F5VFG8</accession>
<evidence type="ECO:0000313" key="15">
    <source>
        <dbReference type="Proteomes" id="UP000178943"/>
    </source>
</evidence>
<dbReference type="PROSITE" id="PS00755">
    <property type="entry name" value="SECY_1"/>
    <property type="match status" value="1"/>
</dbReference>
<dbReference type="Pfam" id="PF00344">
    <property type="entry name" value="SecY"/>
    <property type="match status" value="1"/>
</dbReference>
<evidence type="ECO:0000256" key="2">
    <source>
        <dbReference type="ARBA" id="ARBA00005751"/>
    </source>
</evidence>
<evidence type="ECO:0000256" key="7">
    <source>
        <dbReference type="ARBA" id="ARBA00023010"/>
    </source>
</evidence>
<feature type="transmembrane region" description="Helical" evidence="10">
    <location>
        <begin position="95"/>
        <end position="114"/>
    </location>
</feature>
<dbReference type="GO" id="GO:0043952">
    <property type="term" value="P:protein transport by the Sec complex"/>
    <property type="evidence" value="ECO:0007669"/>
    <property type="project" value="UniProtKB-UniRule"/>
</dbReference>
<feature type="transmembrane region" description="Helical" evidence="10">
    <location>
        <begin position="51"/>
        <end position="75"/>
    </location>
</feature>
<comment type="subunit">
    <text evidence="10">Component of the Sec protein translocase complex. Heterotrimer consisting of SecY, SecE and SecG subunits. The heterotrimers can form oligomers, although 1 heterotrimer is thought to be able to translocate proteins. Interacts with the ribosome. Interacts with SecDF, and other proteins may be involved. Interacts with SecA.</text>
</comment>
<evidence type="ECO:0000256" key="10">
    <source>
        <dbReference type="HAMAP-Rule" id="MF_01465"/>
    </source>
</evidence>
<dbReference type="PANTHER" id="PTHR10906">
    <property type="entry name" value="SECY/SEC61-ALPHA FAMILY MEMBER"/>
    <property type="match status" value="1"/>
</dbReference>
<dbReference type="HAMAP" id="MF_01465">
    <property type="entry name" value="SecY"/>
    <property type="match status" value="1"/>
</dbReference>
<evidence type="ECO:0000256" key="6">
    <source>
        <dbReference type="ARBA" id="ARBA00022989"/>
    </source>
</evidence>
<evidence type="ECO:0000313" key="14">
    <source>
        <dbReference type="EMBL" id="OGF61661.1"/>
    </source>
</evidence>
<evidence type="ECO:0000256" key="9">
    <source>
        <dbReference type="ARBA" id="ARBA00039733"/>
    </source>
</evidence>
<evidence type="ECO:0000256" key="4">
    <source>
        <dbReference type="ARBA" id="ARBA00022692"/>
    </source>
</evidence>
<dbReference type="SUPFAM" id="SSF103491">
    <property type="entry name" value="Preprotein translocase SecY subunit"/>
    <property type="match status" value="1"/>
</dbReference>
<feature type="transmembrane region" description="Helical" evidence="10">
    <location>
        <begin position="249"/>
        <end position="271"/>
    </location>
</feature>
<keyword evidence="10" id="KW-1003">Cell membrane</keyword>
<comment type="function">
    <text evidence="10 11">The central subunit of the protein translocation channel SecYEG. Consists of two halves formed by TMs 1-5 and 6-10. These two domains form a lateral gate at the front which open onto the bilayer between TMs 2 and 7, and are clamped together by SecE at the back. The channel is closed by both a pore ring composed of hydrophobic SecY resides and a short helix (helix 2A) on the extracellular side of the membrane which forms a plug. The plug probably moves laterally to allow the channel to open. The ring and the pore may move independently.</text>
</comment>
<dbReference type="InterPro" id="IPR030659">
    <property type="entry name" value="SecY_CS"/>
</dbReference>
<evidence type="ECO:0000256" key="1">
    <source>
        <dbReference type="ARBA" id="ARBA00004141"/>
    </source>
</evidence>
<comment type="similarity">
    <text evidence="2 10 13">Belongs to the SecY/SEC61-alpha family.</text>
</comment>
<protein>
    <recommendedName>
        <fullName evidence="9 10">Protein translocase subunit SecY</fullName>
    </recommendedName>
</protein>
<evidence type="ECO:0000256" key="5">
    <source>
        <dbReference type="ARBA" id="ARBA00022927"/>
    </source>
</evidence>